<reference evidence="1 2" key="1">
    <citation type="submission" date="2013-02" db="EMBL/GenBank/DDBJ databases">
        <title>The Genome Sequence of Acinetobacter guillouiae NIPH 991.</title>
        <authorList>
            <consortium name="The Broad Institute Genome Sequencing Platform"/>
            <consortium name="The Broad Institute Genome Sequencing Center for Infectious Disease"/>
            <person name="Cerqueira G."/>
            <person name="Feldgarden M."/>
            <person name="Courvalin P."/>
            <person name="Perichon B."/>
            <person name="Grillot-Courvalin C."/>
            <person name="Clermont D."/>
            <person name="Rocha E."/>
            <person name="Yoon E.-J."/>
            <person name="Nemec A."/>
            <person name="Walker B."/>
            <person name="Young S.K."/>
            <person name="Zeng Q."/>
            <person name="Gargeya S."/>
            <person name="Fitzgerald M."/>
            <person name="Haas B."/>
            <person name="Abouelleil A."/>
            <person name="Alvarado L."/>
            <person name="Arachchi H.M."/>
            <person name="Berlin A.M."/>
            <person name="Chapman S.B."/>
            <person name="Dewar J."/>
            <person name="Goldberg J."/>
            <person name="Griggs A."/>
            <person name="Gujja S."/>
            <person name="Hansen M."/>
            <person name="Howarth C."/>
            <person name="Imamovic A."/>
            <person name="Larimer J."/>
            <person name="McCowan C."/>
            <person name="Murphy C."/>
            <person name="Neiman D."/>
            <person name="Pearson M."/>
            <person name="Priest M."/>
            <person name="Roberts A."/>
            <person name="Saif S."/>
            <person name="Shea T."/>
            <person name="Sisk P."/>
            <person name="Sykes S."/>
            <person name="Wortman J."/>
            <person name="Nusbaum C."/>
            <person name="Birren B."/>
        </authorList>
    </citation>
    <scope>NUCLEOTIDE SEQUENCE [LARGE SCALE GENOMIC DNA]</scope>
    <source>
        <strain evidence="1 2">NIPH 991</strain>
    </source>
</reference>
<organism evidence="1 2">
    <name type="scientific">Acinetobacter guillouiae NIPH 991</name>
    <dbReference type="NCBI Taxonomy" id="1217656"/>
    <lineage>
        <taxon>Bacteria</taxon>
        <taxon>Pseudomonadati</taxon>
        <taxon>Pseudomonadota</taxon>
        <taxon>Gammaproteobacteria</taxon>
        <taxon>Moraxellales</taxon>
        <taxon>Moraxellaceae</taxon>
        <taxon>Acinetobacter</taxon>
    </lineage>
</organism>
<proteinExistence type="predicted"/>
<dbReference type="RefSeq" id="WP_004823333.1">
    <property type="nucleotide sequence ID" value="NZ_KB849456.1"/>
</dbReference>
<evidence type="ECO:0000313" key="2">
    <source>
        <dbReference type="Proteomes" id="UP000013148"/>
    </source>
</evidence>
<dbReference type="eggNOG" id="ENOG5031RXQ">
    <property type="taxonomic scope" value="Bacteria"/>
</dbReference>
<dbReference type="HOGENOM" id="CLU_193466_0_0_6"/>
<name>N8WTW5_ACIGI</name>
<accession>N8WTW5</accession>
<dbReference type="PATRIC" id="fig|1217656.3.peg.4199"/>
<dbReference type="Proteomes" id="UP000013148">
    <property type="component" value="Unassembled WGS sequence"/>
</dbReference>
<dbReference type="EMBL" id="APPJ01000014">
    <property type="protein sequence ID" value="ENV15532.1"/>
    <property type="molecule type" value="Genomic_DNA"/>
</dbReference>
<comment type="caution">
    <text evidence="1">The sequence shown here is derived from an EMBL/GenBank/DDBJ whole genome shotgun (WGS) entry which is preliminary data.</text>
</comment>
<sequence>MSETKMISIPENELESLLDRVCRKAIREAFAEQEDEFLNIKQICDRISGLSWYTFKNLAKEKNLVSINGKYSLKAVKDAMRSE</sequence>
<gene>
    <name evidence="1" type="ORF">F964_04258</name>
</gene>
<protein>
    <submittedName>
        <fullName evidence="1">Uncharacterized protein</fullName>
    </submittedName>
</protein>
<evidence type="ECO:0000313" key="1">
    <source>
        <dbReference type="EMBL" id="ENV15532.1"/>
    </source>
</evidence>
<keyword evidence="2" id="KW-1185">Reference proteome</keyword>
<dbReference type="AlphaFoldDB" id="N8WTW5"/>